<gene>
    <name evidence="2" type="ORF">I4Q42_22760</name>
</gene>
<dbReference type="RefSeq" id="WP_198578381.1">
    <property type="nucleotide sequence ID" value="NZ_JADWOX010000022.1"/>
</dbReference>
<feature type="chain" id="PRO_5045401513" evidence="1">
    <location>
        <begin position="23"/>
        <end position="286"/>
    </location>
</feature>
<comment type="caution">
    <text evidence="2">The sequence shown here is derived from an EMBL/GenBank/DDBJ whole genome shotgun (WGS) entry which is preliminary data.</text>
</comment>
<accession>A0ABS0T6K5</accession>
<name>A0ABS0T6K5_9CAUL</name>
<sequence>MKLFPALATGLLAALASAPASARGVPPPPMLTPPELKQPIDGYDMSGPYELWRHWIEARKGPVMDALLAAPEPPPPGEQAFGATPLRFKAHWDLGRFTTGDAQVYCRPKSPYGFDQATCHVVLRRVQIPDDVGGLGGPNILSRWMQANFDAPALARHLRAEGVEPGANWWRVDRARMFAASPSPDAALKAAARLDRVDSRDCPAMAEAFANLDTSSIDLRFDMTGVGDDLVGKAPAPHSNFWTYTLSVRGDKGLTTIETDSWRIGDLVIPILKAAEACAKAKPPQQ</sequence>
<proteinExistence type="predicted"/>
<organism evidence="2 3">
    <name type="scientific">Caulobacter hibisci</name>
    <dbReference type="NCBI Taxonomy" id="2035993"/>
    <lineage>
        <taxon>Bacteria</taxon>
        <taxon>Pseudomonadati</taxon>
        <taxon>Pseudomonadota</taxon>
        <taxon>Alphaproteobacteria</taxon>
        <taxon>Caulobacterales</taxon>
        <taxon>Caulobacteraceae</taxon>
        <taxon>Caulobacter</taxon>
    </lineage>
</organism>
<keyword evidence="1" id="KW-0732">Signal</keyword>
<evidence type="ECO:0000313" key="3">
    <source>
        <dbReference type="Proteomes" id="UP000639859"/>
    </source>
</evidence>
<feature type="signal peptide" evidence="1">
    <location>
        <begin position="1"/>
        <end position="22"/>
    </location>
</feature>
<evidence type="ECO:0000256" key="1">
    <source>
        <dbReference type="SAM" id="SignalP"/>
    </source>
</evidence>
<protein>
    <submittedName>
        <fullName evidence="2">Uncharacterized protein</fullName>
    </submittedName>
</protein>
<reference evidence="2 3" key="1">
    <citation type="submission" date="2020-11" db="EMBL/GenBank/DDBJ databases">
        <title>genome sequence of strain KACC 18849.</title>
        <authorList>
            <person name="Gao J."/>
            <person name="Zhang X."/>
        </authorList>
    </citation>
    <scope>NUCLEOTIDE SEQUENCE [LARGE SCALE GENOMIC DNA]</scope>
    <source>
        <strain evidence="2 3">KACC 18849</strain>
    </source>
</reference>
<evidence type="ECO:0000313" key="2">
    <source>
        <dbReference type="EMBL" id="MBI1686497.1"/>
    </source>
</evidence>
<dbReference type="EMBL" id="JADWOX010000022">
    <property type="protein sequence ID" value="MBI1686497.1"/>
    <property type="molecule type" value="Genomic_DNA"/>
</dbReference>
<keyword evidence="3" id="KW-1185">Reference proteome</keyword>
<dbReference type="Proteomes" id="UP000639859">
    <property type="component" value="Unassembled WGS sequence"/>
</dbReference>